<dbReference type="InterPro" id="IPR011711">
    <property type="entry name" value="GntR_C"/>
</dbReference>
<dbReference type="SUPFAM" id="SSF46785">
    <property type="entry name" value="Winged helix' DNA-binding domain"/>
    <property type="match status" value="2"/>
</dbReference>
<comment type="caution">
    <text evidence="5">The sequence shown here is derived from an EMBL/GenBank/DDBJ whole genome shotgun (WGS) entry which is preliminary data.</text>
</comment>
<dbReference type="Proteomes" id="UP000630805">
    <property type="component" value="Unassembled WGS sequence"/>
</dbReference>
<dbReference type="Gene3D" id="1.10.10.10">
    <property type="entry name" value="Winged helix-like DNA-binding domain superfamily/Winged helix DNA-binding domain"/>
    <property type="match status" value="2"/>
</dbReference>
<gene>
    <name evidence="5" type="ORF">HW561_22575</name>
</gene>
<dbReference type="Pfam" id="PF07729">
    <property type="entry name" value="FCD"/>
    <property type="match status" value="1"/>
</dbReference>
<protein>
    <submittedName>
        <fullName evidence="5">GntR family transcriptional regulator</fullName>
    </submittedName>
</protein>
<accession>A0ABX2PWI2</accession>
<evidence type="ECO:0000313" key="5">
    <source>
        <dbReference type="EMBL" id="NVO58568.1"/>
    </source>
</evidence>
<dbReference type="SUPFAM" id="SSF48008">
    <property type="entry name" value="GntR ligand-binding domain-like"/>
    <property type="match status" value="1"/>
</dbReference>
<feature type="domain" description="HTH gntR-type" evidence="4">
    <location>
        <begin position="11"/>
        <end position="78"/>
    </location>
</feature>
<proteinExistence type="predicted"/>
<reference evidence="5 6" key="1">
    <citation type="submission" date="2020-06" db="EMBL/GenBank/DDBJ databases">
        <authorList>
            <person name="Cao W.R."/>
        </authorList>
    </citation>
    <scope>NUCLEOTIDE SEQUENCE [LARGE SCALE GENOMIC DNA]</scope>
    <source>
        <strain evidence="5 6">B1Z28</strain>
    </source>
</reference>
<evidence type="ECO:0000256" key="3">
    <source>
        <dbReference type="ARBA" id="ARBA00023163"/>
    </source>
</evidence>
<evidence type="ECO:0000256" key="2">
    <source>
        <dbReference type="ARBA" id="ARBA00023125"/>
    </source>
</evidence>
<dbReference type="Pfam" id="PF00392">
    <property type="entry name" value="GntR"/>
    <property type="match status" value="2"/>
</dbReference>
<dbReference type="RefSeq" id="WP_176867609.1">
    <property type="nucleotide sequence ID" value="NZ_JABXWT010000032.1"/>
</dbReference>
<evidence type="ECO:0000259" key="4">
    <source>
        <dbReference type="PROSITE" id="PS50949"/>
    </source>
</evidence>
<name>A0ABX2PWI2_9RHOB</name>
<dbReference type="EMBL" id="JABXWT010000032">
    <property type="protein sequence ID" value="NVO58568.1"/>
    <property type="molecule type" value="Genomic_DNA"/>
</dbReference>
<keyword evidence="3" id="KW-0804">Transcription</keyword>
<evidence type="ECO:0000256" key="1">
    <source>
        <dbReference type="ARBA" id="ARBA00023015"/>
    </source>
</evidence>
<dbReference type="InterPro" id="IPR008920">
    <property type="entry name" value="TF_FadR/GntR_C"/>
</dbReference>
<sequence>MSRSSTLRGQAPLYEVISDILKRNIQSGRLPTGLVLIEGPIARVMMTSRAPVQVALRKLHEEGLIHRFRGRGYLVGAATADIGPIRRPIDEFQLDIPEQSKSSLEVRGTWMRVYDQVEADVAACQVFGEFRLVETELADFLGVSRTVARDVLSRLNERGLIRKGASSHWLAGPLTARVLREKYQLRAIVEPAALLLAADFIEPAEITKVRDEIRQGLTRETDAYEEAFQKHCLERAPNEALVEMIRNNRLLLSSVNEALNRLGLPADHVAIDQYRILFDLIGSRQINSAAEYLKEHLRLLADKNLARLKIVALVPEAEAIPRYLSPL</sequence>
<keyword evidence="2" id="KW-0238">DNA-binding</keyword>
<dbReference type="InterPro" id="IPR036390">
    <property type="entry name" value="WH_DNA-bd_sf"/>
</dbReference>
<dbReference type="InterPro" id="IPR000524">
    <property type="entry name" value="Tscrpt_reg_HTH_GntR"/>
</dbReference>
<dbReference type="Gene3D" id="1.20.120.530">
    <property type="entry name" value="GntR ligand-binding domain-like"/>
    <property type="match status" value="1"/>
</dbReference>
<dbReference type="PROSITE" id="PS50949">
    <property type="entry name" value="HTH_GNTR"/>
    <property type="match status" value="1"/>
</dbReference>
<evidence type="ECO:0000313" key="6">
    <source>
        <dbReference type="Proteomes" id="UP000630805"/>
    </source>
</evidence>
<keyword evidence="1" id="KW-0805">Transcription regulation</keyword>
<organism evidence="5 6">
    <name type="scientific">Ruegeria haliotis</name>
    <dbReference type="NCBI Taxonomy" id="2747601"/>
    <lineage>
        <taxon>Bacteria</taxon>
        <taxon>Pseudomonadati</taxon>
        <taxon>Pseudomonadota</taxon>
        <taxon>Alphaproteobacteria</taxon>
        <taxon>Rhodobacterales</taxon>
        <taxon>Roseobacteraceae</taxon>
        <taxon>Ruegeria</taxon>
    </lineage>
</organism>
<dbReference type="PANTHER" id="PTHR43537">
    <property type="entry name" value="TRANSCRIPTIONAL REGULATOR, GNTR FAMILY"/>
    <property type="match status" value="1"/>
</dbReference>
<dbReference type="InterPro" id="IPR036388">
    <property type="entry name" value="WH-like_DNA-bd_sf"/>
</dbReference>
<keyword evidence="6" id="KW-1185">Reference proteome</keyword>
<dbReference type="PANTHER" id="PTHR43537:SF45">
    <property type="entry name" value="GNTR FAMILY REGULATORY PROTEIN"/>
    <property type="match status" value="1"/>
</dbReference>
<dbReference type="SMART" id="SM00345">
    <property type="entry name" value="HTH_GNTR"/>
    <property type="match status" value="2"/>
</dbReference>